<gene>
    <name evidence="2" type="ORF">POM88_041314</name>
</gene>
<reference evidence="2" key="1">
    <citation type="submission" date="2023-02" db="EMBL/GenBank/DDBJ databases">
        <title>Genome of toxic invasive species Heracleum sosnowskyi carries increased number of genes despite the absence of recent whole-genome duplications.</title>
        <authorList>
            <person name="Schelkunov M."/>
            <person name="Shtratnikova V."/>
            <person name="Makarenko M."/>
            <person name="Klepikova A."/>
            <person name="Omelchenko D."/>
            <person name="Novikova G."/>
            <person name="Obukhova E."/>
            <person name="Bogdanov V."/>
            <person name="Penin A."/>
            <person name="Logacheva M."/>
        </authorList>
    </citation>
    <scope>NUCLEOTIDE SEQUENCE</scope>
    <source>
        <strain evidence="2">Hsosn_3</strain>
        <tissue evidence="2">Leaf</tissue>
    </source>
</reference>
<proteinExistence type="predicted"/>
<organism evidence="2 3">
    <name type="scientific">Heracleum sosnowskyi</name>
    <dbReference type="NCBI Taxonomy" id="360622"/>
    <lineage>
        <taxon>Eukaryota</taxon>
        <taxon>Viridiplantae</taxon>
        <taxon>Streptophyta</taxon>
        <taxon>Embryophyta</taxon>
        <taxon>Tracheophyta</taxon>
        <taxon>Spermatophyta</taxon>
        <taxon>Magnoliopsida</taxon>
        <taxon>eudicotyledons</taxon>
        <taxon>Gunneridae</taxon>
        <taxon>Pentapetalae</taxon>
        <taxon>asterids</taxon>
        <taxon>campanulids</taxon>
        <taxon>Apiales</taxon>
        <taxon>Apiaceae</taxon>
        <taxon>Apioideae</taxon>
        <taxon>apioid superclade</taxon>
        <taxon>Tordylieae</taxon>
        <taxon>Tordyliinae</taxon>
        <taxon>Heracleum</taxon>
    </lineage>
</organism>
<evidence type="ECO:0000313" key="2">
    <source>
        <dbReference type="EMBL" id="KAK1365753.1"/>
    </source>
</evidence>
<reference evidence="2" key="2">
    <citation type="submission" date="2023-05" db="EMBL/GenBank/DDBJ databases">
        <authorList>
            <person name="Schelkunov M.I."/>
        </authorList>
    </citation>
    <scope>NUCLEOTIDE SEQUENCE</scope>
    <source>
        <strain evidence="2">Hsosn_3</strain>
        <tissue evidence="2">Leaf</tissue>
    </source>
</reference>
<dbReference type="EMBL" id="JAUIZM010000009">
    <property type="protein sequence ID" value="KAK1365753.1"/>
    <property type="molecule type" value="Genomic_DNA"/>
</dbReference>
<sequence length="315" mass="34872">MAATHFPASTNKNLTNDGIPFVINNFSAILNKTKAPSEFHLIQDFLASSPIGYALTEPKAISAQAVTQIWSSATYTPGTSNTQHRLTFSYRNDLYEVTPAVVQRSLHLGSPTSFTPFFSEAVLREFFTKIGYNGDMTRMGKLNTPRSFQEYMLKGRQMFQGDVVYPEQVRRLLRQRLPTIYGLVPSTLIQRFDVDTPSGSNPSTQPKQSSKHSIPTSDSSQQQSVVRHTRLAKSVRHSQPSGSRTLLPHPTDNWEKQGAQAVGMASKILASRRKHTNVIDSDTDEEDDDDNVPLSSIFKISSADVGPRVLQKGGG</sequence>
<dbReference type="AlphaFoldDB" id="A0AAD8HFN6"/>
<evidence type="ECO:0000256" key="1">
    <source>
        <dbReference type="SAM" id="MobiDB-lite"/>
    </source>
</evidence>
<evidence type="ECO:0000313" key="3">
    <source>
        <dbReference type="Proteomes" id="UP001237642"/>
    </source>
</evidence>
<name>A0AAD8HFN6_9APIA</name>
<keyword evidence="3" id="KW-1185">Reference proteome</keyword>
<dbReference type="Proteomes" id="UP001237642">
    <property type="component" value="Unassembled WGS sequence"/>
</dbReference>
<feature type="compositionally biased region" description="Polar residues" evidence="1">
    <location>
        <begin position="197"/>
        <end position="226"/>
    </location>
</feature>
<accession>A0AAD8HFN6</accession>
<feature type="compositionally biased region" description="Basic residues" evidence="1">
    <location>
        <begin position="227"/>
        <end position="236"/>
    </location>
</feature>
<comment type="caution">
    <text evidence="2">The sequence shown here is derived from an EMBL/GenBank/DDBJ whole genome shotgun (WGS) entry which is preliminary data.</text>
</comment>
<feature type="region of interest" description="Disordered" evidence="1">
    <location>
        <begin position="192"/>
        <end position="254"/>
    </location>
</feature>
<protein>
    <submittedName>
        <fullName evidence="2">Uncharacterized protein</fullName>
    </submittedName>
</protein>